<dbReference type="OMA" id="DVPPKCL"/>
<proteinExistence type="predicted"/>
<sequence length="426" mass="49176">MSNTAIRRKEHLETETANVVENNVIRKWLSLEEVKKIVRNVLNYEVDSIEYNIRPYSDGKLGYLGSHYRLTVTATTRKKKKVTLPFFLKTLPYEIPVQVEYVINLGFFKVETMFYSTLMPILCEEYRGEPWAPVCYKMKENLLIFEELNGKGYTMRDKLFNKTLVRASLSTIAHLHAASLIAEARLGSPLNRLYPDVFSKRNFDKGYRVREWFDAGVDVATTVAERLGHNPDLIRAACEQVNNIFKTSCTKTNVVSHGDLWGNNLMFNNDVPPKCLLVDYQLTKYLPLAFDVSQFFYLCTDRSFRETWESAMLRHYYEILCETLDAHGIGLMQRPAWSEVVDGMEEQRLGSLITAIIYFPTVLMDEKLNAQIMSDPTSYNEFTFQNRTKFVLSVMEKDSVYGRRISEAVDELASLASRLDQLPQPS</sequence>
<evidence type="ECO:0000313" key="2">
    <source>
        <dbReference type="EMBL" id="EFN82948.1"/>
    </source>
</evidence>
<dbReference type="InterPro" id="IPR011009">
    <property type="entry name" value="Kinase-like_dom_sf"/>
</dbReference>
<accession>E2BN44</accession>
<dbReference type="Gene3D" id="3.90.1200.10">
    <property type="match status" value="1"/>
</dbReference>
<keyword evidence="3" id="KW-1185">Reference proteome</keyword>
<name>E2BN44_HARSA</name>
<protein>
    <recommendedName>
        <fullName evidence="1">CHK kinase-like domain-containing protein</fullName>
    </recommendedName>
</protein>
<dbReference type="AlphaFoldDB" id="E2BN44"/>
<dbReference type="STRING" id="610380.E2BN44"/>
<dbReference type="InterPro" id="IPR015897">
    <property type="entry name" value="CHK_kinase-like"/>
</dbReference>
<evidence type="ECO:0000259" key="1">
    <source>
        <dbReference type="SMART" id="SM00587"/>
    </source>
</evidence>
<organism evidence="3">
    <name type="scientific">Harpegnathos saltator</name>
    <name type="common">Jerdon's jumping ant</name>
    <dbReference type="NCBI Taxonomy" id="610380"/>
    <lineage>
        <taxon>Eukaryota</taxon>
        <taxon>Metazoa</taxon>
        <taxon>Ecdysozoa</taxon>
        <taxon>Arthropoda</taxon>
        <taxon>Hexapoda</taxon>
        <taxon>Insecta</taxon>
        <taxon>Pterygota</taxon>
        <taxon>Neoptera</taxon>
        <taxon>Endopterygota</taxon>
        <taxon>Hymenoptera</taxon>
        <taxon>Apocrita</taxon>
        <taxon>Aculeata</taxon>
        <taxon>Formicoidea</taxon>
        <taxon>Formicidae</taxon>
        <taxon>Ponerinae</taxon>
        <taxon>Ponerini</taxon>
        <taxon>Harpegnathos</taxon>
    </lineage>
</organism>
<dbReference type="PANTHER" id="PTHR11012:SF48">
    <property type="entry name" value="CHK KINASE-LIKE DOMAIN-CONTAINING PROTEIN-RELATED"/>
    <property type="match status" value="1"/>
</dbReference>
<dbReference type="KEGG" id="hst:105184691"/>
<feature type="domain" description="CHK kinase-like" evidence="1">
    <location>
        <begin position="143"/>
        <end position="326"/>
    </location>
</feature>
<dbReference type="OrthoDB" id="6334212at2759"/>
<dbReference type="InterPro" id="IPR004119">
    <property type="entry name" value="EcKL"/>
</dbReference>
<dbReference type="SUPFAM" id="SSF56112">
    <property type="entry name" value="Protein kinase-like (PK-like)"/>
    <property type="match status" value="1"/>
</dbReference>
<dbReference type="PhylomeDB" id="E2BN44"/>
<reference evidence="2 3" key="1">
    <citation type="journal article" date="2010" name="Science">
        <title>Genomic comparison of the ants Camponotus floridanus and Harpegnathos saltator.</title>
        <authorList>
            <person name="Bonasio R."/>
            <person name="Zhang G."/>
            <person name="Ye C."/>
            <person name="Mutti N.S."/>
            <person name="Fang X."/>
            <person name="Qin N."/>
            <person name="Donahue G."/>
            <person name="Yang P."/>
            <person name="Li Q."/>
            <person name="Li C."/>
            <person name="Zhang P."/>
            <person name="Huang Z."/>
            <person name="Berger S.L."/>
            <person name="Reinberg D."/>
            <person name="Wang J."/>
            <person name="Liebig J."/>
        </authorList>
    </citation>
    <scope>NUCLEOTIDE SEQUENCE [LARGE SCALE GENOMIC DNA]</scope>
    <source>
        <strain evidence="2 3">R22 G/1</strain>
    </source>
</reference>
<dbReference type="SMART" id="SM00587">
    <property type="entry name" value="CHK"/>
    <property type="match status" value="1"/>
</dbReference>
<gene>
    <name evidence="2" type="ORF">EAI_15904</name>
</gene>
<dbReference type="EMBL" id="GL449382">
    <property type="protein sequence ID" value="EFN82948.1"/>
    <property type="molecule type" value="Genomic_DNA"/>
</dbReference>
<dbReference type="InParanoid" id="E2BN44"/>
<dbReference type="PANTHER" id="PTHR11012">
    <property type="entry name" value="PROTEIN KINASE-LIKE DOMAIN-CONTAINING"/>
    <property type="match status" value="1"/>
</dbReference>
<evidence type="ECO:0000313" key="3">
    <source>
        <dbReference type="Proteomes" id="UP000008237"/>
    </source>
</evidence>
<dbReference type="Pfam" id="PF02958">
    <property type="entry name" value="EcKL"/>
    <property type="match status" value="1"/>
</dbReference>
<dbReference type="Proteomes" id="UP000008237">
    <property type="component" value="Unassembled WGS sequence"/>
</dbReference>